<gene>
    <name evidence="1" type="ORF">DPMN_170089</name>
</gene>
<organism evidence="1 2">
    <name type="scientific">Dreissena polymorpha</name>
    <name type="common">Zebra mussel</name>
    <name type="synonym">Mytilus polymorpha</name>
    <dbReference type="NCBI Taxonomy" id="45954"/>
    <lineage>
        <taxon>Eukaryota</taxon>
        <taxon>Metazoa</taxon>
        <taxon>Spiralia</taxon>
        <taxon>Lophotrochozoa</taxon>
        <taxon>Mollusca</taxon>
        <taxon>Bivalvia</taxon>
        <taxon>Autobranchia</taxon>
        <taxon>Heteroconchia</taxon>
        <taxon>Euheterodonta</taxon>
        <taxon>Imparidentia</taxon>
        <taxon>Neoheterodontei</taxon>
        <taxon>Myida</taxon>
        <taxon>Dreissenoidea</taxon>
        <taxon>Dreissenidae</taxon>
        <taxon>Dreissena</taxon>
    </lineage>
</organism>
<proteinExistence type="predicted"/>
<dbReference type="OrthoDB" id="6078522at2759"/>
<reference evidence="1" key="1">
    <citation type="journal article" date="2019" name="bioRxiv">
        <title>The Genome of the Zebra Mussel, Dreissena polymorpha: A Resource for Invasive Species Research.</title>
        <authorList>
            <person name="McCartney M.A."/>
            <person name="Auch B."/>
            <person name="Kono T."/>
            <person name="Mallez S."/>
            <person name="Zhang Y."/>
            <person name="Obille A."/>
            <person name="Becker A."/>
            <person name="Abrahante J.E."/>
            <person name="Garbe J."/>
            <person name="Badalamenti J.P."/>
            <person name="Herman A."/>
            <person name="Mangelson H."/>
            <person name="Liachko I."/>
            <person name="Sullivan S."/>
            <person name="Sone E.D."/>
            <person name="Koren S."/>
            <person name="Silverstein K.A.T."/>
            <person name="Beckman K.B."/>
            <person name="Gohl D.M."/>
        </authorList>
    </citation>
    <scope>NUCLEOTIDE SEQUENCE</scope>
    <source>
        <strain evidence="1">Duluth1</strain>
        <tissue evidence="1">Whole animal</tissue>
    </source>
</reference>
<sequence length="379" mass="44932">MFHNYRKEQDNYGSFAYDAMAAKNPYQTQYADDFNYLQERHRREEEEWRRKKQEEEEKIMKDKPKTYDYTALYQAHNPPRDINKYFHDSKYLEDAPKPMDDEAYFNDDIPMRPANGTHGTTYERFFENPRKQGPMEPSPGGLYIVRFHDSGYSEVNLSLKEQQTIVRSFNGYVLGIARKQNVIALEGDAGWRFSRDQQPRPQVRCRHQCVDDAVAVLWFPDQKKAFDFFSNSFRNRFRQEGFPSPHGWEGHYIPLQSPPFLKTLDTYLVLEIMNVSRSSEERQRAVQQFEVQTRQRILKFIPNSLPFVASATRLFGRDEYFKPGTLFKDKSKVMISRFDSMAELSQLWREGIIQEGLRENNITGNINVFAFSLKDWQDY</sequence>
<dbReference type="Proteomes" id="UP000828390">
    <property type="component" value="Unassembled WGS sequence"/>
</dbReference>
<accession>A0A9D4IEA0</accession>
<name>A0A9D4IEA0_DREPO</name>
<dbReference type="AlphaFoldDB" id="A0A9D4IEA0"/>
<protein>
    <submittedName>
        <fullName evidence="1">Uncharacterized protein</fullName>
    </submittedName>
</protein>
<evidence type="ECO:0000313" key="2">
    <source>
        <dbReference type="Proteomes" id="UP000828390"/>
    </source>
</evidence>
<keyword evidence="2" id="KW-1185">Reference proteome</keyword>
<reference evidence="1" key="2">
    <citation type="submission" date="2020-11" db="EMBL/GenBank/DDBJ databases">
        <authorList>
            <person name="McCartney M.A."/>
            <person name="Auch B."/>
            <person name="Kono T."/>
            <person name="Mallez S."/>
            <person name="Becker A."/>
            <person name="Gohl D.M."/>
            <person name="Silverstein K.A.T."/>
            <person name="Koren S."/>
            <person name="Bechman K.B."/>
            <person name="Herman A."/>
            <person name="Abrahante J.E."/>
            <person name="Garbe J."/>
        </authorList>
    </citation>
    <scope>NUCLEOTIDE SEQUENCE</scope>
    <source>
        <strain evidence="1">Duluth1</strain>
        <tissue evidence="1">Whole animal</tissue>
    </source>
</reference>
<evidence type="ECO:0000313" key="1">
    <source>
        <dbReference type="EMBL" id="KAH3768873.1"/>
    </source>
</evidence>
<comment type="caution">
    <text evidence="1">The sequence shown here is derived from an EMBL/GenBank/DDBJ whole genome shotgun (WGS) entry which is preliminary data.</text>
</comment>
<dbReference type="EMBL" id="JAIWYP010000009">
    <property type="protein sequence ID" value="KAH3768873.1"/>
    <property type="molecule type" value="Genomic_DNA"/>
</dbReference>